<sequence length="402" mass="45492">MLRVLHIGKFFPPFAGGMEYFLRDLLVALSRQGIEVAALVHDHLSPRQRRCSHYSDPAEWPFPVYRAPCHDRVLYAPVSPQFPFWLQKTIRDFKPDLLHLHLPNTSAFWAMVVPVARRLPWIIHWHADVVASPHDRLLRLAYPFYRPFEQRLLKDASAIIATSPPYLDSSLALRLWRDKCHIIPLGLDPSRLPEPSETEQTTAHRLWGDGARLRVLTVGRLTYYKGHEVLLHAIQPLPEVRLVVVGAGEGERKLRMLIAKLALEGRVSLQGGCTEAQRNALLATCDILCLPSIERTEAFGVALLEAMRFAKLIVASRIKGSGVGWVVADGETGILCPPQDPASLTQALGDLLHAPEKRESFGKAGKQRFRQYFQIDRIAERTAALYFRVRKKMPGLRKLREG</sequence>
<dbReference type="AlphaFoldDB" id="D8KC37"/>
<dbReference type="Pfam" id="PF00534">
    <property type="entry name" value="Glycos_transf_1"/>
    <property type="match status" value="1"/>
</dbReference>
<dbReference type="STRING" id="105559.Nwat_2977"/>
<reference evidence="3 4" key="1">
    <citation type="submission" date="2010-06" db="EMBL/GenBank/DDBJ databases">
        <title>Complete sequence of chromosome of Nitrosococcus watsoni C-113.</title>
        <authorList>
            <consortium name="US DOE Joint Genome Institute"/>
            <person name="Lucas S."/>
            <person name="Copeland A."/>
            <person name="Lapidus A."/>
            <person name="Cheng J.-F."/>
            <person name="Bruce D."/>
            <person name="Goodwin L."/>
            <person name="Pitluck S."/>
            <person name="Malfatti S.A."/>
            <person name="Chain P.S.G."/>
            <person name="Land M."/>
            <person name="Hauser L."/>
            <person name="Kyrpides N."/>
            <person name="Ivanova N."/>
            <person name="Cambell M.A."/>
            <person name="Heidelberg J.F."/>
            <person name="Klotz M.G."/>
            <person name="Woyke T."/>
        </authorList>
    </citation>
    <scope>NUCLEOTIDE SEQUENCE [LARGE SCALE GENOMIC DNA]</scope>
    <source>
        <strain evidence="3 4">C-113</strain>
    </source>
</reference>
<dbReference type="eggNOG" id="COG0438">
    <property type="taxonomic scope" value="Bacteria"/>
</dbReference>
<dbReference type="CAZy" id="GT4">
    <property type="family name" value="Glycosyltransferase Family 4"/>
</dbReference>
<accession>D8KC37</accession>
<gene>
    <name evidence="3" type="ordered locus">Nwat_2977</name>
</gene>
<dbReference type="InterPro" id="IPR028098">
    <property type="entry name" value="Glyco_trans_4-like_N"/>
</dbReference>
<protein>
    <submittedName>
        <fullName evidence="3">Glycosyl transferase group 1</fullName>
    </submittedName>
</protein>
<dbReference type="HOGENOM" id="CLU_009583_2_1_6"/>
<dbReference type="Proteomes" id="UP000000393">
    <property type="component" value="Chromosome"/>
</dbReference>
<evidence type="ECO:0000313" key="3">
    <source>
        <dbReference type="EMBL" id="ADJ29708.1"/>
    </source>
</evidence>
<evidence type="ECO:0000313" key="4">
    <source>
        <dbReference type="Proteomes" id="UP000000393"/>
    </source>
</evidence>
<name>D8KC37_NITWC</name>
<evidence type="ECO:0000259" key="2">
    <source>
        <dbReference type="Pfam" id="PF13579"/>
    </source>
</evidence>
<dbReference type="OrthoDB" id="6194329at2"/>
<keyword evidence="4" id="KW-1185">Reference proteome</keyword>
<dbReference type="Gene3D" id="3.40.50.2000">
    <property type="entry name" value="Glycogen Phosphorylase B"/>
    <property type="match status" value="2"/>
</dbReference>
<dbReference type="PANTHER" id="PTHR45947">
    <property type="entry name" value="SULFOQUINOVOSYL TRANSFERASE SQD2"/>
    <property type="match status" value="1"/>
</dbReference>
<proteinExistence type="predicted"/>
<dbReference type="KEGG" id="nwa:Nwat_2977"/>
<dbReference type="EMBL" id="CP002086">
    <property type="protein sequence ID" value="ADJ29708.1"/>
    <property type="molecule type" value="Genomic_DNA"/>
</dbReference>
<feature type="domain" description="Glycosyl transferase family 1" evidence="1">
    <location>
        <begin position="214"/>
        <end position="368"/>
    </location>
</feature>
<dbReference type="PANTHER" id="PTHR45947:SF3">
    <property type="entry name" value="SULFOQUINOVOSYL TRANSFERASE SQD2"/>
    <property type="match status" value="1"/>
</dbReference>
<dbReference type="SUPFAM" id="SSF53756">
    <property type="entry name" value="UDP-Glycosyltransferase/glycogen phosphorylase"/>
    <property type="match status" value="1"/>
</dbReference>
<feature type="domain" description="Glycosyltransferase subfamily 4-like N-terminal" evidence="2">
    <location>
        <begin position="16"/>
        <end position="186"/>
    </location>
</feature>
<dbReference type="InterPro" id="IPR050194">
    <property type="entry name" value="Glycosyltransferase_grp1"/>
</dbReference>
<dbReference type="RefSeq" id="WP_013221769.1">
    <property type="nucleotide sequence ID" value="NC_014315.1"/>
</dbReference>
<dbReference type="GO" id="GO:0016757">
    <property type="term" value="F:glycosyltransferase activity"/>
    <property type="evidence" value="ECO:0007669"/>
    <property type="project" value="InterPro"/>
</dbReference>
<organism evidence="3 4">
    <name type="scientific">Nitrosococcus watsoni (strain C-113)</name>
    <dbReference type="NCBI Taxonomy" id="105559"/>
    <lineage>
        <taxon>Bacteria</taxon>
        <taxon>Pseudomonadati</taxon>
        <taxon>Pseudomonadota</taxon>
        <taxon>Gammaproteobacteria</taxon>
        <taxon>Chromatiales</taxon>
        <taxon>Chromatiaceae</taxon>
        <taxon>Nitrosococcus</taxon>
    </lineage>
</organism>
<dbReference type="Pfam" id="PF13579">
    <property type="entry name" value="Glyco_trans_4_4"/>
    <property type="match status" value="1"/>
</dbReference>
<evidence type="ECO:0000259" key="1">
    <source>
        <dbReference type="Pfam" id="PF00534"/>
    </source>
</evidence>
<keyword evidence="3" id="KW-0808">Transferase</keyword>
<dbReference type="InterPro" id="IPR001296">
    <property type="entry name" value="Glyco_trans_1"/>
</dbReference>